<sequence>MKPEKIEIPADLKEQLAYFDSPPKEKASLPVPPLMKKRVMLKIIPIRHIRAILLTILILSFSPLTIILFTDWNFLLHTGILHVILATSGMLFLLFAVLIGIYLVQYKNPYTKEWKNKLGFDE</sequence>
<keyword evidence="1" id="KW-0812">Transmembrane</keyword>
<proteinExistence type="predicted"/>
<dbReference type="Proteomes" id="UP000231990">
    <property type="component" value="Unassembled WGS sequence"/>
</dbReference>
<evidence type="ECO:0000256" key="1">
    <source>
        <dbReference type="SAM" id="Phobius"/>
    </source>
</evidence>
<protein>
    <submittedName>
        <fullName evidence="3">Uncharacterized protein</fullName>
    </submittedName>
</protein>
<keyword evidence="4" id="KW-1185">Reference proteome</keyword>
<keyword evidence="1" id="KW-1133">Transmembrane helix</keyword>
<evidence type="ECO:0000313" key="3">
    <source>
        <dbReference type="EMBL" id="PJZ72656.1"/>
    </source>
</evidence>
<gene>
    <name evidence="2" type="ORF">CH360_08500</name>
    <name evidence="3" type="ORF">CH373_13185</name>
</gene>
<reference evidence="4 5" key="1">
    <citation type="submission" date="2017-07" db="EMBL/GenBank/DDBJ databases">
        <title>Leptospira spp. isolated from tropical soils.</title>
        <authorList>
            <person name="Thibeaux R."/>
            <person name="Iraola G."/>
            <person name="Ferres I."/>
            <person name="Bierque E."/>
            <person name="Girault D."/>
            <person name="Soupe-Gilbert M.-E."/>
            <person name="Picardeau M."/>
            <person name="Goarant C."/>
        </authorList>
    </citation>
    <scope>NUCLEOTIDE SEQUENCE [LARGE SCALE GENOMIC DNA]</scope>
    <source>
        <strain evidence="3 5">FH1-B-B1</strain>
        <strain evidence="2 4">FH1-B-C1</strain>
    </source>
</reference>
<organism evidence="3 5">
    <name type="scientific">Leptospira perolatii</name>
    <dbReference type="NCBI Taxonomy" id="2023191"/>
    <lineage>
        <taxon>Bacteria</taxon>
        <taxon>Pseudomonadati</taxon>
        <taxon>Spirochaetota</taxon>
        <taxon>Spirochaetia</taxon>
        <taxon>Leptospirales</taxon>
        <taxon>Leptospiraceae</taxon>
        <taxon>Leptospira</taxon>
    </lineage>
</organism>
<name>A0A2M9ZKR0_9LEPT</name>
<evidence type="ECO:0000313" key="4">
    <source>
        <dbReference type="Proteomes" id="UP000231962"/>
    </source>
</evidence>
<comment type="caution">
    <text evidence="3">The sequence shown here is derived from an EMBL/GenBank/DDBJ whole genome shotgun (WGS) entry which is preliminary data.</text>
</comment>
<keyword evidence="1" id="KW-0472">Membrane</keyword>
<dbReference type="RefSeq" id="WP_100713603.1">
    <property type="nucleotide sequence ID" value="NZ_NPDY01000006.1"/>
</dbReference>
<evidence type="ECO:0000313" key="2">
    <source>
        <dbReference type="EMBL" id="PJZ69936.1"/>
    </source>
</evidence>
<dbReference type="AlphaFoldDB" id="A0A2M9ZKR0"/>
<dbReference type="EMBL" id="NPDY01000006">
    <property type="protein sequence ID" value="PJZ69936.1"/>
    <property type="molecule type" value="Genomic_DNA"/>
</dbReference>
<feature type="transmembrane region" description="Helical" evidence="1">
    <location>
        <begin position="80"/>
        <end position="104"/>
    </location>
</feature>
<dbReference type="EMBL" id="NPDZ01000008">
    <property type="protein sequence ID" value="PJZ72656.1"/>
    <property type="molecule type" value="Genomic_DNA"/>
</dbReference>
<accession>A0A2M9ZKR0</accession>
<evidence type="ECO:0000313" key="5">
    <source>
        <dbReference type="Proteomes" id="UP000231990"/>
    </source>
</evidence>
<dbReference type="OrthoDB" id="345848at2"/>
<feature type="transmembrane region" description="Helical" evidence="1">
    <location>
        <begin position="48"/>
        <end position="68"/>
    </location>
</feature>
<dbReference type="Proteomes" id="UP000231962">
    <property type="component" value="Unassembled WGS sequence"/>
</dbReference>